<evidence type="ECO:0000313" key="2">
    <source>
        <dbReference type="EMBL" id="KAF2769932.1"/>
    </source>
</evidence>
<feature type="domain" description="Serine aminopeptidase S33" evidence="1">
    <location>
        <begin position="31"/>
        <end position="288"/>
    </location>
</feature>
<reference evidence="2" key="1">
    <citation type="journal article" date="2020" name="Stud. Mycol.">
        <title>101 Dothideomycetes genomes: a test case for predicting lifestyles and emergence of pathogens.</title>
        <authorList>
            <person name="Haridas S."/>
            <person name="Albert R."/>
            <person name="Binder M."/>
            <person name="Bloem J."/>
            <person name="Labutti K."/>
            <person name="Salamov A."/>
            <person name="Andreopoulos B."/>
            <person name="Baker S."/>
            <person name="Barry K."/>
            <person name="Bills G."/>
            <person name="Bluhm B."/>
            <person name="Cannon C."/>
            <person name="Castanera R."/>
            <person name="Culley D."/>
            <person name="Daum C."/>
            <person name="Ezra D."/>
            <person name="Gonzalez J."/>
            <person name="Henrissat B."/>
            <person name="Kuo A."/>
            <person name="Liang C."/>
            <person name="Lipzen A."/>
            <person name="Lutzoni F."/>
            <person name="Magnuson J."/>
            <person name="Mondo S."/>
            <person name="Nolan M."/>
            <person name="Ohm R."/>
            <person name="Pangilinan J."/>
            <person name="Park H.-J."/>
            <person name="Ramirez L."/>
            <person name="Alfaro M."/>
            <person name="Sun H."/>
            <person name="Tritt A."/>
            <person name="Yoshinaga Y."/>
            <person name="Zwiers L.-H."/>
            <person name="Turgeon B."/>
            <person name="Goodwin S."/>
            <person name="Spatafora J."/>
            <person name="Crous P."/>
            <person name="Grigoriev I."/>
        </authorList>
    </citation>
    <scope>NUCLEOTIDE SEQUENCE</scope>
    <source>
        <strain evidence="2">CBS 116005</strain>
    </source>
</reference>
<keyword evidence="2" id="KW-0378">Hydrolase</keyword>
<dbReference type="Pfam" id="PF12146">
    <property type="entry name" value="Hydrolase_4"/>
    <property type="match status" value="1"/>
</dbReference>
<keyword evidence="3" id="KW-1185">Reference proteome</keyword>
<evidence type="ECO:0000259" key="1">
    <source>
        <dbReference type="Pfam" id="PF12146"/>
    </source>
</evidence>
<dbReference type="AlphaFoldDB" id="A0A6G1LBG6"/>
<dbReference type="PANTHER" id="PTHR11614">
    <property type="entry name" value="PHOSPHOLIPASE-RELATED"/>
    <property type="match status" value="1"/>
</dbReference>
<dbReference type="InterPro" id="IPR022742">
    <property type="entry name" value="Hydrolase_4"/>
</dbReference>
<name>A0A6G1LBG6_9PEZI</name>
<dbReference type="Gene3D" id="3.40.50.1820">
    <property type="entry name" value="alpha/beta hydrolase"/>
    <property type="match status" value="1"/>
</dbReference>
<dbReference type="Proteomes" id="UP000799436">
    <property type="component" value="Unassembled WGS sequence"/>
</dbReference>
<dbReference type="SUPFAM" id="SSF53474">
    <property type="entry name" value="alpha/beta-Hydrolases"/>
    <property type="match status" value="1"/>
</dbReference>
<protein>
    <submittedName>
        <fullName evidence="2">Alpha/beta-hydrolase</fullName>
    </submittedName>
</protein>
<gene>
    <name evidence="2" type="ORF">EJ03DRAFT_326839</name>
</gene>
<dbReference type="InterPro" id="IPR029058">
    <property type="entry name" value="AB_hydrolase_fold"/>
</dbReference>
<dbReference type="GO" id="GO:0016787">
    <property type="term" value="F:hydrolase activity"/>
    <property type="evidence" value="ECO:0007669"/>
    <property type="project" value="UniProtKB-KW"/>
</dbReference>
<dbReference type="EMBL" id="ML995829">
    <property type="protein sequence ID" value="KAF2769932.1"/>
    <property type="molecule type" value="Genomic_DNA"/>
</dbReference>
<organism evidence="2 3">
    <name type="scientific">Teratosphaeria nubilosa</name>
    <dbReference type="NCBI Taxonomy" id="161662"/>
    <lineage>
        <taxon>Eukaryota</taxon>
        <taxon>Fungi</taxon>
        <taxon>Dikarya</taxon>
        <taxon>Ascomycota</taxon>
        <taxon>Pezizomycotina</taxon>
        <taxon>Dothideomycetes</taxon>
        <taxon>Dothideomycetidae</taxon>
        <taxon>Mycosphaerellales</taxon>
        <taxon>Teratosphaeriaceae</taxon>
        <taxon>Teratosphaeria</taxon>
    </lineage>
</organism>
<dbReference type="InterPro" id="IPR051044">
    <property type="entry name" value="MAG_DAG_Lipase"/>
</dbReference>
<evidence type="ECO:0000313" key="3">
    <source>
        <dbReference type="Proteomes" id="UP000799436"/>
    </source>
</evidence>
<dbReference type="OrthoDB" id="10249433at2759"/>
<accession>A0A6G1LBG6</accession>
<proteinExistence type="predicted"/>
<sequence length="318" mass="35352">MADHFTTEESTFITPDKHSLYTKTWRPTSQPLKARLIFIHGFSDHINFQGPLFPILAQNGIVTYSFDQRGWGRSVHTPAEKGKSGPTTQVLQDINDFVVQALAISDARPEERDLPVFMLGHSMGGQETLHFAATGPKETLSRVRGFMLEAPFVALHPSSRPWRITVVLGRLAQKLLPNMHMVTKLDPKSVARDPKVAEEIEADPLCHNTGTLEGLAGMLDRAATLEDGTVTVPEGQGEGGKTRLWFGMGTVDLICDYQAVKDLYERSLVADKTFESYEGWYHKLHLEPGEDKVKFCNDVVRWILEKAGEGPAGDKAKL</sequence>